<accession>A0A4R5APS2</accession>
<sequence>MKSIDKTKLKMKPRNKINNMETHKNKELDAFIKEITTYGYFTTLKPDDRKNYLFNAKIIFDRYSSMLIAVQDLLKTCLNTIYNDENGNATEVENPIKHLKTLLEIAVQLLPINEGEVFDAVHKFVLKTKEFEKTDALSLDK</sequence>
<dbReference type="EMBL" id="SMFM01000007">
    <property type="protein sequence ID" value="TDD74851.1"/>
    <property type="molecule type" value="Genomic_DNA"/>
</dbReference>
<evidence type="ECO:0000313" key="2">
    <source>
        <dbReference type="Proteomes" id="UP000295278"/>
    </source>
</evidence>
<dbReference type="OrthoDB" id="1358284at2"/>
<proteinExistence type="predicted"/>
<dbReference type="Proteomes" id="UP000295278">
    <property type="component" value="Unassembled WGS sequence"/>
</dbReference>
<organism evidence="1 2">
    <name type="scientific">Flavobacterium caseinilyticum</name>
    <dbReference type="NCBI Taxonomy" id="2541732"/>
    <lineage>
        <taxon>Bacteria</taxon>
        <taxon>Pseudomonadati</taxon>
        <taxon>Bacteroidota</taxon>
        <taxon>Flavobacteriia</taxon>
        <taxon>Flavobacteriales</taxon>
        <taxon>Flavobacteriaceae</taxon>
        <taxon>Flavobacterium</taxon>
    </lineage>
</organism>
<protein>
    <submittedName>
        <fullName evidence="1">Uncharacterized protein</fullName>
    </submittedName>
</protein>
<gene>
    <name evidence="1" type="ORF">E0F89_13140</name>
</gene>
<comment type="caution">
    <text evidence="1">The sequence shown here is derived from an EMBL/GenBank/DDBJ whole genome shotgun (WGS) entry which is preliminary data.</text>
</comment>
<reference evidence="1 2" key="1">
    <citation type="submission" date="2019-03" db="EMBL/GenBank/DDBJ databases">
        <title>Flavobacterium AT-3-2 sp. nov., isolated from arctic soil.</title>
        <authorList>
            <person name="Chaudhary D.K."/>
        </authorList>
    </citation>
    <scope>NUCLEOTIDE SEQUENCE [LARGE SCALE GENOMIC DNA]</scope>
    <source>
        <strain evidence="1 2">AT-3-2</strain>
    </source>
</reference>
<keyword evidence="2" id="KW-1185">Reference proteome</keyword>
<name>A0A4R5APS2_9FLAO</name>
<evidence type="ECO:0000313" key="1">
    <source>
        <dbReference type="EMBL" id="TDD74851.1"/>
    </source>
</evidence>
<dbReference type="AlphaFoldDB" id="A0A4R5APS2"/>